<gene>
    <name evidence="7" type="ORF">GCM10009682_10810</name>
</gene>
<keyword evidence="2" id="KW-0547">Nucleotide-binding</keyword>
<dbReference type="PANTHER" id="PTHR45832:SF22">
    <property type="entry name" value="SERINE_THREONINE-PROTEIN KINASE SAMKA-RELATED"/>
    <property type="match status" value="1"/>
</dbReference>
<evidence type="ECO:0000259" key="6">
    <source>
        <dbReference type="PROSITE" id="PS50011"/>
    </source>
</evidence>
<feature type="domain" description="Protein kinase" evidence="6">
    <location>
        <begin position="1"/>
        <end position="301"/>
    </location>
</feature>
<dbReference type="InterPro" id="IPR051931">
    <property type="entry name" value="PAK3-like"/>
</dbReference>
<evidence type="ECO:0000313" key="7">
    <source>
        <dbReference type="EMBL" id="GAA1790556.1"/>
    </source>
</evidence>
<dbReference type="InterPro" id="IPR011009">
    <property type="entry name" value="Kinase-like_dom_sf"/>
</dbReference>
<keyword evidence="8" id="KW-1185">Reference proteome</keyword>
<keyword evidence="5" id="KW-0472">Membrane</keyword>
<protein>
    <recommendedName>
        <fullName evidence="6">Protein kinase domain-containing protein</fullName>
    </recommendedName>
</protein>
<dbReference type="PROSITE" id="PS50011">
    <property type="entry name" value="PROTEIN_KINASE_DOM"/>
    <property type="match status" value="1"/>
</dbReference>
<dbReference type="PANTHER" id="PTHR45832">
    <property type="entry name" value="SERINE/THREONINE-PROTEIN KINASE SAMKA-RELATED-RELATED"/>
    <property type="match status" value="1"/>
</dbReference>
<dbReference type="SMART" id="SM00220">
    <property type="entry name" value="S_TKc"/>
    <property type="match status" value="1"/>
</dbReference>
<comment type="caution">
    <text evidence="7">The sequence shown here is derived from an EMBL/GenBank/DDBJ whole genome shotgun (WGS) entry which is preliminary data.</text>
</comment>
<dbReference type="InterPro" id="IPR000719">
    <property type="entry name" value="Prot_kinase_dom"/>
</dbReference>
<evidence type="ECO:0000256" key="5">
    <source>
        <dbReference type="SAM" id="Phobius"/>
    </source>
</evidence>
<dbReference type="EMBL" id="BAAALT010000023">
    <property type="protein sequence ID" value="GAA1790556.1"/>
    <property type="molecule type" value="Genomic_DNA"/>
</dbReference>
<feature type="compositionally biased region" description="Low complexity" evidence="4">
    <location>
        <begin position="317"/>
        <end position="341"/>
    </location>
</feature>
<comment type="similarity">
    <text evidence="1">Belongs to the protein kinase superfamily. STE Ser/Thr protein kinase family. STE20 subfamily.</text>
</comment>
<keyword evidence="3" id="KW-0067">ATP-binding</keyword>
<dbReference type="CDD" id="cd13973">
    <property type="entry name" value="PK_MviN-like"/>
    <property type="match status" value="1"/>
</dbReference>
<evidence type="ECO:0000256" key="3">
    <source>
        <dbReference type="ARBA" id="ARBA00022840"/>
    </source>
</evidence>
<evidence type="ECO:0000256" key="2">
    <source>
        <dbReference type="ARBA" id="ARBA00022741"/>
    </source>
</evidence>
<organism evidence="7 8">
    <name type="scientific">Luedemannella flava</name>
    <dbReference type="NCBI Taxonomy" id="349316"/>
    <lineage>
        <taxon>Bacteria</taxon>
        <taxon>Bacillati</taxon>
        <taxon>Actinomycetota</taxon>
        <taxon>Actinomycetes</taxon>
        <taxon>Micromonosporales</taxon>
        <taxon>Micromonosporaceae</taxon>
        <taxon>Luedemannella</taxon>
    </lineage>
</organism>
<dbReference type="Pfam" id="PF00069">
    <property type="entry name" value="Pkinase"/>
    <property type="match status" value="1"/>
</dbReference>
<dbReference type="Proteomes" id="UP001500218">
    <property type="component" value="Unassembled WGS sequence"/>
</dbReference>
<evidence type="ECO:0000256" key="1">
    <source>
        <dbReference type="ARBA" id="ARBA00008874"/>
    </source>
</evidence>
<sequence length="503" mass="52137">MTTHVGGGQEATPGATQGAPGLMTTPTGEDPQLLAGRYRLDEQINTDAAGRQIWRGVDVVLRRQVALVVRTPGGDAAAGMLTAAVAVSRVVHPHLAGVYDAVDEGDRAYVVREWVPGVALRDIVADSILGPEHAAMVAHAVAEAVAALHAAGIVHGNIHPGTVLVADDGRVVLADTRADASATADHDVRCVGAILYFCLTGHWPLREGAGTLPDAVRDSAGRPVPLRQVRAGVPRQLDVTAAELLDPDLPAPPAGALAADLARLVSQGPDNYDDGGPIGFDAGPEPRRRSGSKLLLGVTVLVLIAAAGVFVGNRLFGSSGETGTQTTVTPTTGPAAGEPTGHPIELRSDMIRVVDPKGDRTELQGVERAIDGDKSTGWETQHYTRANFGGLKPGMGILIRLPQSTKVRDIEVILNAGGATAALLAGPSDPGNTADGDAIIAKFDRQGSPFKSVGQIQEDIAGSRVVFPVDQEAQVLVVWIAKMPSDGSGKFQVAIKEITVTGE</sequence>
<feature type="region of interest" description="Disordered" evidence="4">
    <location>
        <begin position="1"/>
        <end position="31"/>
    </location>
</feature>
<reference evidence="7 8" key="1">
    <citation type="journal article" date="2019" name="Int. J. Syst. Evol. Microbiol.">
        <title>The Global Catalogue of Microorganisms (GCM) 10K type strain sequencing project: providing services to taxonomists for standard genome sequencing and annotation.</title>
        <authorList>
            <consortium name="The Broad Institute Genomics Platform"/>
            <consortium name="The Broad Institute Genome Sequencing Center for Infectious Disease"/>
            <person name="Wu L."/>
            <person name="Ma J."/>
        </authorList>
    </citation>
    <scope>NUCLEOTIDE SEQUENCE [LARGE SCALE GENOMIC DNA]</scope>
    <source>
        <strain evidence="7 8">JCM 13250</strain>
    </source>
</reference>
<dbReference type="Gene3D" id="3.30.200.20">
    <property type="entry name" value="Phosphorylase Kinase, domain 1"/>
    <property type="match status" value="1"/>
</dbReference>
<dbReference type="Gene3D" id="1.10.510.10">
    <property type="entry name" value="Transferase(Phosphotransferase) domain 1"/>
    <property type="match status" value="1"/>
</dbReference>
<name>A0ABN2LJA2_9ACTN</name>
<dbReference type="RefSeq" id="WP_344126861.1">
    <property type="nucleotide sequence ID" value="NZ_BAAALT010000023.1"/>
</dbReference>
<dbReference type="SUPFAM" id="SSF56112">
    <property type="entry name" value="Protein kinase-like (PK-like)"/>
    <property type="match status" value="1"/>
</dbReference>
<evidence type="ECO:0000256" key="4">
    <source>
        <dbReference type="SAM" id="MobiDB-lite"/>
    </source>
</evidence>
<keyword evidence="5" id="KW-1133">Transmembrane helix</keyword>
<feature type="region of interest" description="Disordered" evidence="4">
    <location>
        <begin position="316"/>
        <end position="343"/>
    </location>
</feature>
<accession>A0ABN2LJA2</accession>
<keyword evidence="5" id="KW-0812">Transmembrane</keyword>
<evidence type="ECO:0000313" key="8">
    <source>
        <dbReference type="Proteomes" id="UP001500218"/>
    </source>
</evidence>
<proteinExistence type="inferred from homology"/>
<feature type="transmembrane region" description="Helical" evidence="5">
    <location>
        <begin position="294"/>
        <end position="316"/>
    </location>
</feature>